<feature type="signal peptide" evidence="1">
    <location>
        <begin position="1"/>
        <end position="24"/>
    </location>
</feature>
<reference evidence="2 3" key="1">
    <citation type="submission" date="2017-04" db="EMBL/GenBank/DDBJ databases">
        <authorList>
            <person name="Afonso C.L."/>
            <person name="Miller P.J."/>
            <person name="Scott M.A."/>
            <person name="Spackman E."/>
            <person name="Goraichik I."/>
            <person name="Dimitrov K.M."/>
            <person name="Suarez D.L."/>
            <person name="Swayne D.E."/>
        </authorList>
    </citation>
    <scope>NUCLEOTIDE SEQUENCE [LARGE SCALE GENOMIC DNA]</scope>
    <source>
        <strain evidence="2 3">A2P</strain>
    </source>
</reference>
<keyword evidence="1" id="KW-0732">Signal</keyword>
<dbReference type="OrthoDB" id="9992266at2"/>
<evidence type="ECO:0000256" key="1">
    <source>
        <dbReference type="SAM" id="SignalP"/>
    </source>
</evidence>
<dbReference type="AlphaFoldDB" id="A0A1X7EH91"/>
<feature type="chain" id="PRO_5012010436" description="DUF4148 domain-containing protein" evidence="1">
    <location>
        <begin position="25"/>
        <end position="120"/>
    </location>
</feature>
<dbReference type="EMBL" id="FXAK01000002">
    <property type="protein sequence ID" value="SMF33841.1"/>
    <property type="molecule type" value="Genomic_DNA"/>
</dbReference>
<protein>
    <recommendedName>
        <fullName evidence="4">DUF4148 domain-containing protein</fullName>
    </recommendedName>
</protein>
<sequence length="120" mass="12440">MSIRKTAATALFSAVLLASGASFAASSTGSASFADQLSEARAALQQTLPGGVGRTEVLQVERDLSIAQDLNRQGKTAQAQSYLNHARGTLDLPFRDGEAPVASNQGGFTTASGDYGSIYR</sequence>
<proteinExistence type="predicted"/>
<gene>
    <name evidence="2" type="ORF">SAMN02982917_1686</name>
</gene>
<dbReference type="RefSeq" id="WP_085084145.1">
    <property type="nucleotide sequence ID" value="NZ_FXAK01000002.1"/>
</dbReference>
<evidence type="ECO:0008006" key="4">
    <source>
        <dbReference type="Google" id="ProtNLM"/>
    </source>
</evidence>
<dbReference type="Proteomes" id="UP000192936">
    <property type="component" value="Unassembled WGS sequence"/>
</dbReference>
<organism evidence="2 3">
    <name type="scientific">Azospirillum oryzae</name>
    <dbReference type="NCBI Taxonomy" id="286727"/>
    <lineage>
        <taxon>Bacteria</taxon>
        <taxon>Pseudomonadati</taxon>
        <taxon>Pseudomonadota</taxon>
        <taxon>Alphaproteobacteria</taxon>
        <taxon>Rhodospirillales</taxon>
        <taxon>Azospirillaceae</taxon>
        <taxon>Azospirillum</taxon>
    </lineage>
</organism>
<evidence type="ECO:0000313" key="2">
    <source>
        <dbReference type="EMBL" id="SMF33841.1"/>
    </source>
</evidence>
<accession>A0A1X7EH91</accession>
<name>A0A1X7EH91_9PROT</name>
<evidence type="ECO:0000313" key="3">
    <source>
        <dbReference type="Proteomes" id="UP000192936"/>
    </source>
</evidence>